<dbReference type="EMBL" id="VWRT01000011">
    <property type="protein sequence ID" value="KAE8437998.1"/>
    <property type="molecule type" value="Genomic_DNA"/>
</dbReference>
<reference evidence="1 2" key="1">
    <citation type="submission" date="2019-09" db="EMBL/GenBank/DDBJ databases">
        <title>The Halomonas whole genome shotgun (WGS).</title>
        <authorList>
            <person name="Xie Z."/>
        </authorList>
    </citation>
    <scope>NUCLEOTIDE SEQUENCE [LARGE SCALE GENOMIC DNA]</scope>
    <source>
        <strain evidence="1 2">NBT06E8</strain>
    </source>
</reference>
<comment type="caution">
    <text evidence="1">The sequence shown here is derived from an EMBL/GenBank/DDBJ whole genome shotgun (WGS) entry which is preliminary data.</text>
</comment>
<sequence length="643" mass="71190">MLLLMQQRGVGMDTLLLDDNGGGALVGECGNAHQGTWLVVKEMHLRALDIHDDPVLEVLDFRDCGAQTHLHLQLDRLPNLRMIYLPELSQGAVIHLFCMDVPRSLFIHGNVTELDADWQAGTLRLVSHKAAYEGVRLLGHDAHSDDLCPSTGKKGEDDELTVNPNQLSVVLNPRLLPASLRLSGEGTWMLPDASHVEQCVIDGPTKVSIEKASVLNTLTIQSSGSYEVAGIKALATVKGAHNQLRETPDARPSSSLRHTARKHLTLRGSVKALTFADAWDHVQLHMPHLTTLTLSWAKHVALHHCRALTTVSLPDGVPVDCYGSVPHSLLNQARFFIDESTLAQCLTRIEAGEHGLLEGVLNVLAQRHTPHGVFYTLSTLVRLAKQGIALNALWQCRRALSGWQRLGGRKRKRLSLTHQDYQRADKRWAWQLPVDRVEEGFSADLHLWALCMPHCSDARAYRTTLLKEAQKRDGLVHLLRVATVEQGLPTLSELATDVLVALYGQGEWPRLSLPNGQAGVARYLPRLLRARDLTPMQTTALLNAIANLAPWTSLPALLAHQLAYNLGPTRALLMTLSRQSDEWFRWRMPGFPNNQHIATAKQQLLQLALVPASGARTLVKQMEQSAVIPEPDWMVDDGFLGDC</sequence>
<protein>
    <submittedName>
        <fullName evidence="1">Uncharacterized protein</fullName>
    </submittedName>
</protein>
<gene>
    <name evidence="1" type="ORF">F1978_11135</name>
</gene>
<dbReference type="RefSeq" id="WP_153843419.1">
    <property type="nucleotide sequence ID" value="NZ_CP048602.1"/>
</dbReference>
<proteinExistence type="predicted"/>
<keyword evidence="2" id="KW-1185">Reference proteome</keyword>
<accession>A0ABQ6X7J8</accession>
<dbReference type="Proteomes" id="UP000466130">
    <property type="component" value="Unassembled WGS sequence"/>
</dbReference>
<evidence type="ECO:0000313" key="2">
    <source>
        <dbReference type="Proteomes" id="UP000466130"/>
    </source>
</evidence>
<name>A0ABQ6X7J8_9GAMM</name>
<organism evidence="1 2">
    <name type="scientific">Vreelandella piezotolerans</name>
    <dbReference type="NCBI Taxonomy" id="2609667"/>
    <lineage>
        <taxon>Bacteria</taxon>
        <taxon>Pseudomonadati</taxon>
        <taxon>Pseudomonadota</taxon>
        <taxon>Gammaproteobacteria</taxon>
        <taxon>Oceanospirillales</taxon>
        <taxon>Halomonadaceae</taxon>
        <taxon>Vreelandella</taxon>
    </lineage>
</organism>
<evidence type="ECO:0000313" key="1">
    <source>
        <dbReference type="EMBL" id="KAE8437998.1"/>
    </source>
</evidence>